<dbReference type="Proteomes" id="UP001652700">
    <property type="component" value="Unplaced"/>
</dbReference>
<dbReference type="PANTHER" id="PTHR11069">
    <property type="entry name" value="GLUCOSYLCERAMIDASE"/>
    <property type="match status" value="1"/>
</dbReference>
<reference evidence="9" key="1">
    <citation type="submission" date="2025-05" db="UniProtKB">
        <authorList>
            <consortium name="EnsemblMetazoa"/>
        </authorList>
    </citation>
    <scope>IDENTIFICATION</scope>
</reference>
<evidence type="ECO:0000259" key="7">
    <source>
        <dbReference type="Pfam" id="PF02055"/>
    </source>
</evidence>
<dbReference type="Gene3D" id="3.20.20.80">
    <property type="entry name" value="Glycosidases"/>
    <property type="match status" value="1"/>
</dbReference>
<evidence type="ECO:0000256" key="1">
    <source>
        <dbReference type="ARBA" id="ARBA00001013"/>
    </source>
</evidence>
<keyword evidence="10" id="KW-1185">Reference proteome</keyword>
<keyword evidence="4" id="KW-0732">Signal</keyword>
<sequence>MQQCISKDYGKGGTVCVCNDTYCDFLPKIQPVDKTYYLIYTSNKKGLRFEKTEGSFLPEQKKTNAKKVYVYTKEHQEIHGFGGAFTDSTGINVNSLNEGAKENLLRSYFGKDGIEYTLGRVPIGASDFGLRAYSYAESYDPSLKNFTLAPEDFQYKIPLIQKANQLAGRPIRLIGSAWSSPIWMKVIPKYATIFGTLRSDMYQPWANYHLKFLEAYKQNNVTFWGLTTGNQPTIGYITFNIPGLAMGPTQLGRWISQNLGPTLKKSEFSDLKIITLDDQRLFLPLWLVDMFLFVPGAKQYIDGIGVHWYLDSISPTFDLDLTHNFYSDKFIIGTEGCRGNIPFEPDVILGSWQRGEDYVKSIMENLQHWVTGWIDWNMALDLVGGPSHYNTNADSPIIVNKTAGEFYKQPMFYIMGHFSKFVPPGSKFLEVSQYDSAKTTVAFRRPDGGIAILIANTKDYDIDVAIIDRNKNRGQINIHLTRHSMSSIVYW</sequence>
<protein>
    <recommendedName>
        <fullName evidence="3 6">Glucosylceramidase</fullName>
        <ecNumber evidence="3 6">3.2.1.45</ecNumber>
    </recommendedName>
</protein>
<keyword evidence="6" id="KW-0746">Sphingolipid metabolism</keyword>
<feature type="domain" description="Glycosyl hydrolase family 30 TIM-barrel" evidence="7">
    <location>
        <begin position="78"/>
        <end position="422"/>
    </location>
</feature>
<name>A0ABM5IRH2_DIAVI</name>
<evidence type="ECO:0000256" key="4">
    <source>
        <dbReference type="ARBA" id="ARBA00022729"/>
    </source>
</evidence>
<keyword evidence="6" id="KW-0443">Lipid metabolism</keyword>
<comment type="similarity">
    <text evidence="2 6">Belongs to the glycosyl hydrolase 30 family.</text>
</comment>
<evidence type="ECO:0000313" key="9">
    <source>
        <dbReference type="EnsemblMetazoa" id="XP_028139679.2"/>
    </source>
</evidence>
<keyword evidence="5 6" id="KW-0378">Hydrolase</keyword>
<dbReference type="PRINTS" id="PR00843">
    <property type="entry name" value="GLHYDRLASE30"/>
</dbReference>
<dbReference type="GeneID" id="114333883"/>
<dbReference type="InterPro" id="IPR001139">
    <property type="entry name" value="Glyco_hydro_30"/>
</dbReference>
<evidence type="ECO:0000256" key="5">
    <source>
        <dbReference type="ARBA" id="ARBA00022801"/>
    </source>
</evidence>
<dbReference type="PANTHER" id="PTHR11069:SF23">
    <property type="entry name" value="LYSOSOMAL ACID GLUCOSYLCERAMIDASE"/>
    <property type="match status" value="1"/>
</dbReference>
<dbReference type="RefSeq" id="XP_028139679.2">
    <property type="nucleotide sequence ID" value="XM_028283878.2"/>
</dbReference>
<accession>A0ABM5IRH2</accession>
<comment type="catalytic activity">
    <reaction evidence="1">
        <text>a beta-D-glucosyl-(1&lt;-&gt;1')-N-acylsphing-4-enine + H2O = an N-acylsphing-4-enine + D-glucose</text>
        <dbReference type="Rhea" id="RHEA:13269"/>
        <dbReference type="ChEBI" id="CHEBI:4167"/>
        <dbReference type="ChEBI" id="CHEBI:15377"/>
        <dbReference type="ChEBI" id="CHEBI:22801"/>
        <dbReference type="ChEBI" id="CHEBI:52639"/>
        <dbReference type="EC" id="3.2.1.45"/>
    </reaction>
    <physiologicalReaction direction="left-to-right" evidence="1">
        <dbReference type="Rhea" id="RHEA:13270"/>
    </physiologicalReaction>
</comment>
<evidence type="ECO:0000259" key="8">
    <source>
        <dbReference type="Pfam" id="PF17189"/>
    </source>
</evidence>
<dbReference type="SUPFAM" id="SSF51011">
    <property type="entry name" value="Glycosyl hydrolase domain"/>
    <property type="match status" value="1"/>
</dbReference>
<dbReference type="InterPro" id="IPR017853">
    <property type="entry name" value="GH"/>
</dbReference>
<evidence type="ECO:0000313" key="10">
    <source>
        <dbReference type="Proteomes" id="UP001652700"/>
    </source>
</evidence>
<dbReference type="Gene3D" id="2.60.40.1180">
    <property type="entry name" value="Golgi alpha-mannosidase II"/>
    <property type="match status" value="1"/>
</dbReference>
<dbReference type="Pfam" id="PF02055">
    <property type="entry name" value="Glyco_hydro_30"/>
    <property type="match status" value="1"/>
</dbReference>
<dbReference type="SUPFAM" id="SSF51445">
    <property type="entry name" value="(Trans)glycosidases"/>
    <property type="match status" value="1"/>
</dbReference>
<dbReference type="InterPro" id="IPR033452">
    <property type="entry name" value="GH30_C"/>
</dbReference>
<dbReference type="InterPro" id="IPR033453">
    <property type="entry name" value="Glyco_hydro_30_TIM-barrel"/>
</dbReference>
<dbReference type="EC" id="3.2.1.45" evidence="3 6"/>
<organism evidence="9 10">
    <name type="scientific">Diabrotica virgifera virgifera</name>
    <name type="common">western corn rootworm</name>
    <dbReference type="NCBI Taxonomy" id="50390"/>
    <lineage>
        <taxon>Eukaryota</taxon>
        <taxon>Metazoa</taxon>
        <taxon>Ecdysozoa</taxon>
        <taxon>Arthropoda</taxon>
        <taxon>Hexapoda</taxon>
        <taxon>Insecta</taxon>
        <taxon>Pterygota</taxon>
        <taxon>Neoptera</taxon>
        <taxon>Endopterygota</taxon>
        <taxon>Coleoptera</taxon>
        <taxon>Polyphaga</taxon>
        <taxon>Cucujiformia</taxon>
        <taxon>Chrysomeloidea</taxon>
        <taxon>Chrysomelidae</taxon>
        <taxon>Galerucinae</taxon>
        <taxon>Diabroticina</taxon>
        <taxon>Diabroticites</taxon>
        <taxon>Diabrotica</taxon>
    </lineage>
</organism>
<evidence type="ECO:0000256" key="2">
    <source>
        <dbReference type="ARBA" id="ARBA00005382"/>
    </source>
</evidence>
<feature type="domain" description="Glycosyl hydrolase family 30 beta sandwich" evidence="8">
    <location>
        <begin position="425"/>
        <end position="487"/>
    </location>
</feature>
<dbReference type="EnsemblMetazoa" id="XM_028283878.2">
    <property type="protein sequence ID" value="XP_028139679.2"/>
    <property type="gene ID" value="LOC114333883"/>
</dbReference>
<keyword evidence="6" id="KW-0326">Glycosidase</keyword>
<dbReference type="InterPro" id="IPR013780">
    <property type="entry name" value="Glyco_hydro_b"/>
</dbReference>
<evidence type="ECO:0000256" key="3">
    <source>
        <dbReference type="ARBA" id="ARBA00012658"/>
    </source>
</evidence>
<evidence type="ECO:0000256" key="6">
    <source>
        <dbReference type="RuleBase" id="RU361188"/>
    </source>
</evidence>
<proteinExistence type="inferred from homology"/>
<dbReference type="Pfam" id="PF17189">
    <property type="entry name" value="Glyco_hydro_30C"/>
    <property type="match status" value="1"/>
</dbReference>